<organism evidence="3 4">
    <name type="scientific">Apibacter muscae</name>
    <dbReference type="NCBI Taxonomy" id="2509004"/>
    <lineage>
        <taxon>Bacteria</taxon>
        <taxon>Pseudomonadati</taxon>
        <taxon>Bacteroidota</taxon>
        <taxon>Flavobacteriia</taxon>
        <taxon>Flavobacteriales</taxon>
        <taxon>Weeksellaceae</taxon>
        <taxon>Apibacter</taxon>
    </lineage>
</organism>
<keyword evidence="1" id="KW-0175">Coiled coil</keyword>
<evidence type="ECO:0000256" key="2">
    <source>
        <dbReference type="SAM" id="Phobius"/>
    </source>
</evidence>
<protein>
    <recommendedName>
        <fullName evidence="5">S-adenosyl-methyltransferase</fullName>
    </recommendedName>
</protein>
<proteinExistence type="predicted"/>
<accession>A0A563DFV9</accession>
<comment type="caution">
    <text evidence="3">The sequence shown here is derived from an EMBL/GenBank/DDBJ whole genome shotgun (WGS) entry which is preliminary data.</text>
</comment>
<evidence type="ECO:0000313" key="4">
    <source>
        <dbReference type="Proteomes" id="UP000319499"/>
    </source>
</evidence>
<dbReference type="InterPro" id="IPR045755">
    <property type="entry name" value="FtsL-like"/>
</dbReference>
<reference evidence="3 4" key="1">
    <citation type="submission" date="2019-02" db="EMBL/GenBank/DDBJ databases">
        <title>Apibacter muscae sp. nov.: a novel member of the house fly microbiota.</title>
        <authorList>
            <person name="Park R."/>
        </authorList>
    </citation>
    <scope>NUCLEOTIDE SEQUENCE [LARGE SCALE GENOMIC DNA]</scope>
    <source>
        <strain evidence="3 4">AL1</strain>
    </source>
</reference>
<evidence type="ECO:0000256" key="1">
    <source>
        <dbReference type="SAM" id="Coils"/>
    </source>
</evidence>
<dbReference type="RefSeq" id="WP_146261872.1">
    <property type="nucleotide sequence ID" value="NZ_SELG01000031.1"/>
</dbReference>
<dbReference type="EMBL" id="SELH01000016">
    <property type="protein sequence ID" value="TWP29012.1"/>
    <property type="molecule type" value="Genomic_DNA"/>
</dbReference>
<keyword evidence="2" id="KW-0812">Transmembrane</keyword>
<dbReference type="Proteomes" id="UP000319499">
    <property type="component" value="Unassembled WGS sequence"/>
</dbReference>
<feature type="coiled-coil region" evidence="1">
    <location>
        <begin position="51"/>
        <end position="78"/>
    </location>
</feature>
<dbReference type="Pfam" id="PF19579">
    <property type="entry name" value="FtsL_2"/>
    <property type="match status" value="1"/>
</dbReference>
<evidence type="ECO:0000313" key="3">
    <source>
        <dbReference type="EMBL" id="TWP29012.1"/>
    </source>
</evidence>
<keyword evidence="2" id="KW-1133">Transmembrane helix</keyword>
<keyword evidence="2" id="KW-0472">Membrane</keyword>
<name>A0A563DFV9_9FLAO</name>
<feature type="transmembrane region" description="Helical" evidence="2">
    <location>
        <begin position="21"/>
        <end position="43"/>
    </location>
</feature>
<gene>
    <name evidence="3" type="ORF">ETU09_04015</name>
</gene>
<sequence>MARKRKNIKKRSISDILKGRFLVDGDAISVWRFILFIIFLSLISITSSHLVDQKVVTISKLKEEAEEYKARYALVHSKLMKLKVESELEGMVLSDSLFALDKQPYKIIVPHVENE</sequence>
<dbReference type="OrthoDB" id="1132266at2"/>
<evidence type="ECO:0008006" key="5">
    <source>
        <dbReference type="Google" id="ProtNLM"/>
    </source>
</evidence>
<keyword evidence="4" id="KW-1185">Reference proteome</keyword>
<dbReference type="AlphaFoldDB" id="A0A563DFV9"/>